<dbReference type="PANTHER" id="PTHR44688:SF16">
    <property type="entry name" value="DNA-BINDING TRANSCRIPTIONAL ACTIVATOR DEVR_DOSR"/>
    <property type="match status" value="1"/>
</dbReference>
<evidence type="ECO:0000256" key="1">
    <source>
        <dbReference type="ARBA" id="ARBA00023015"/>
    </source>
</evidence>
<dbReference type="Gene3D" id="1.10.10.10">
    <property type="entry name" value="Winged helix-like DNA-binding domain superfamily/Winged helix DNA-binding domain"/>
    <property type="match status" value="1"/>
</dbReference>
<dbReference type="SMART" id="SM00421">
    <property type="entry name" value="HTH_LUXR"/>
    <property type="match status" value="1"/>
</dbReference>
<accession>A0A5D0TRI2</accession>
<keyword evidence="6" id="KW-1185">Reference proteome</keyword>
<sequence length="380" mass="40997">MGRRHSREDPPRLVRDLKRDLLPDIGALAVVDRAARALLDAVPADVWCGVLLDPSTLLDTGGQHESGFPQEVMPRLFEIEHGEQDDVDNLRALAGRPGPVSLLSESTRGRLDDSKYYRDILRPLGLADELRVLLRDAGRTWGLLVFCREAGSPPFGADDLAAAAALSPPASTVLRRSLLLSGIDRGDVPDAPGLIMLDARLAVRSMTPTARLWLDRLQESRPAHGGCPYVVSAVAARAGNEGAGAVRAHAPDRSGGWVSLQAWSVEKAAESLVAVSIGPPEPRELTAIVLAAYGLTRREREITQQLLLGRSNKEIAAHFGLSLYTVQDHLGAIFEKAGVGNGRELIADLFFRHYLPELSRPAPPLSTDGRLLRPPAPDPA</sequence>
<dbReference type="OrthoDB" id="9815744at2"/>
<organism evidence="5 6">
    <name type="scientific">Actinomadura syzygii</name>
    <dbReference type="NCBI Taxonomy" id="1427538"/>
    <lineage>
        <taxon>Bacteria</taxon>
        <taxon>Bacillati</taxon>
        <taxon>Actinomycetota</taxon>
        <taxon>Actinomycetes</taxon>
        <taxon>Streptosporangiales</taxon>
        <taxon>Thermomonosporaceae</taxon>
        <taxon>Actinomadura</taxon>
    </lineage>
</organism>
<keyword evidence="1" id="KW-0805">Transcription regulation</keyword>
<dbReference type="InterPro" id="IPR016032">
    <property type="entry name" value="Sig_transdc_resp-reg_C-effctor"/>
</dbReference>
<dbReference type="CDD" id="cd06170">
    <property type="entry name" value="LuxR_C_like"/>
    <property type="match status" value="1"/>
</dbReference>
<dbReference type="GO" id="GO:0006355">
    <property type="term" value="P:regulation of DNA-templated transcription"/>
    <property type="evidence" value="ECO:0007669"/>
    <property type="project" value="InterPro"/>
</dbReference>
<dbReference type="AlphaFoldDB" id="A0A5D0TRI2"/>
<dbReference type="EMBL" id="VSFF01000022">
    <property type="protein sequence ID" value="TYC07509.1"/>
    <property type="molecule type" value="Genomic_DNA"/>
</dbReference>
<dbReference type="SUPFAM" id="SSF46894">
    <property type="entry name" value="C-terminal effector domain of the bipartite response regulators"/>
    <property type="match status" value="1"/>
</dbReference>
<evidence type="ECO:0000256" key="3">
    <source>
        <dbReference type="ARBA" id="ARBA00023163"/>
    </source>
</evidence>
<keyword evidence="3" id="KW-0804">Transcription</keyword>
<dbReference type="PANTHER" id="PTHR44688">
    <property type="entry name" value="DNA-BINDING TRANSCRIPTIONAL ACTIVATOR DEVR_DOSR"/>
    <property type="match status" value="1"/>
</dbReference>
<protein>
    <recommendedName>
        <fullName evidence="4">HTH luxR-type domain-containing protein</fullName>
    </recommendedName>
</protein>
<dbReference type="RefSeq" id="WP_148356194.1">
    <property type="nucleotide sequence ID" value="NZ_JBHSBF010000032.1"/>
</dbReference>
<reference evidence="5 6" key="1">
    <citation type="submission" date="2019-08" db="EMBL/GenBank/DDBJ databases">
        <title>Actinomadura sp. nov. CYP1-5 isolated from mountain soil.</title>
        <authorList>
            <person name="Songsumanus A."/>
            <person name="Kuncharoen N."/>
            <person name="Kudo T."/>
            <person name="Yuki M."/>
            <person name="Igarashi Y."/>
            <person name="Tanasupawat S."/>
        </authorList>
    </citation>
    <scope>NUCLEOTIDE SEQUENCE [LARGE SCALE GENOMIC DNA]</scope>
    <source>
        <strain evidence="5 6">GKU157</strain>
    </source>
</reference>
<evidence type="ECO:0000313" key="5">
    <source>
        <dbReference type="EMBL" id="TYC07509.1"/>
    </source>
</evidence>
<feature type="domain" description="HTH luxR-type" evidence="4">
    <location>
        <begin position="309"/>
        <end position="336"/>
    </location>
</feature>
<keyword evidence="2" id="KW-0238">DNA-binding</keyword>
<dbReference type="SUPFAM" id="SSF55781">
    <property type="entry name" value="GAF domain-like"/>
    <property type="match status" value="1"/>
</dbReference>
<evidence type="ECO:0000313" key="6">
    <source>
        <dbReference type="Proteomes" id="UP000322634"/>
    </source>
</evidence>
<evidence type="ECO:0000259" key="4">
    <source>
        <dbReference type="PROSITE" id="PS00622"/>
    </source>
</evidence>
<dbReference type="Proteomes" id="UP000322634">
    <property type="component" value="Unassembled WGS sequence"/>
</dbReference>
<dbReference type="InterPro" id="IPR036388">
    <property type="entry name" value="WH-like_DNA-bd_sf"/>
</dbReference>
<dbReference type="GO" id="GO:0003677">
    <property type="term" value="F:DNA binding"/>
    <property type="evidence" value="ECO:0007669"/>
    <property type="project" value="UniProtKB-KW"/>
</dbReference>
<dbReference type="InterPro" id="IPR000792">
    <property type="entry name" value="Tscrpt_reg_LuxR_C"/>
</dbReference>
<dbReference type="PROSITE" id="PS00622">
    <property type="entry name" value="HTH_LUXR_1"/>
    <property type="match status" value="1"/>
</dbReference>
<dbReference type="Pfam" id="PF00196">
    <property type="entry name" value="GerE"/>
    <property type="match status" value="1"/>
</dbReference>
<dbReference type="PRINTS" id="PR00038">
    <property type="entry name" value="HTHLUXR"/>
</dbReference>
<gene>
    <name evidence="5" type="ORF">FXF65_42675</name>
</gene>
<proteinExistence type="predicted"/>
<evidence type="ECO:0000256" key="2">
    <source>
        <dbReference type="ARBA" id="ARBA00023125"/>
    </source>
</evidence>
<comment type="caution">
    <text evidence="5">The sequence shown here is derived from an EMBL/GenBank/DDBJ whole genome shotgun (WGS) entry which is preliminary data.</text>
</comment>
<name>A0A5D0TRI2_9ACTN</name>
<dbReference type="InterPro" id="IPR029016">
    <property type="entry name" value="GAF-like_dom_sf"/>
</dbReference>
<dbReference type="Gene3D" id="3.30.450.40">
    <property type="match status" value="1"/>
</dbReference>